<accession>A0A372MK82</accession>
<dbReference type="InterPro" id="IPR012061">
    <property type="entry name" value="Glu_synth_lsu_3"/>
</dbReference>
<comment type="caution">
    <text evidence="2">The sequence shown here is derived from an EMBL/GenBank/DDBJ whole genome shotgun (WGS) entry which is preliminary data.</text>
</comment>
<evidence type="ECO:0000313" key="3">
    <source>
        <dbReference type="Proteomes" id="UP000264002"/>
    </source>
</evidence>
<name>A0A372MK82_9SPIR</name>
<evidence type="ECO:0000313" key="2">
    <source>
        <dbReference type="EMBL" id="RFU96181.1"/>
    </source>
</evidence>
<feature type="domain" description="Glutamate synthase alpha subunit C-terminal" evidence="1">
    <location>
        <begin position="10"/>
        <end position="175"/>
    </location>
</feature>
<dbReference type="EMBL" id="QUWK01000001">
    <property type="protein sequence ID" value="RFU96181.1"/>
    <property type="molecule type" value="Genomic_DNA"/>
</dbReference>
<evidence type="ECO:0000259" key="1">
    <source>
        <dbReference type="Pfam" id="PF01493"/>
    </source>
</evidence>
<gene>
    <name evidence="2" type="ORF">DYP60_01010</name>
</gene>
<dbReference type="AlphaFoldDB" id="A0A372MK82"/>
<reference evidence="3" key="1">
    <citation type="submission" date="2018-08" db="EMBL/GenBank/DDBJ databases">
        <authorList>
            <person name="Grouzdev D.S."/>
            <person name="Krutkina M.S."/>
        </authorList>
    </citation>
    <scope>NUCLEOTIDE SEQUENCE [LARGE SCALE GENOMIC DNA]</scope>
    <source>
        <strain evidence="3">4-11</strain>
    </source>
</reference>
<dbReference type="RefSeq" id="WP_117329002.1">
    <property type="nucleotide sequence ID" value="NZ_QUWK01000001.1"/>
</dbReference>
<dbReference type="Proteomes" id="UP000264002">
    <property type="component" value="Unassembled WGS sequence"/>
</dbReference>
<dbReference type="Pfam" id="PF01493">
    <property type="entry name" value="GXGXG"/>
    <property type="match status" value="1"/>
</dbReference>
<sequence length="241" mass="26163">MKHIDVGMMQYRQLNEQIRESKAKQFILSSVTGQRYIGCAQKDKTITINGTPGNGLGSYLDGATLIVNGNAQDATGDTMNEGAIIVHGSCGDGTGYAMRGGKLYIRDSAGYRCGIHMKAFEERQPLLIIGDRAGSFLGEYQAGGTIIVLGMNQEGKAPVGYFCGTGMHGGTIYLRCDTLPQGLPPQVAVHDADEDDKALLFELLDEYCALFKLDKAQLLASHFYVLSANSTTPYRMMYTHV</sequence>
<reference evidence="2 3" key="2">
    <citation type="submission" date="2018-09" db="EMBL/GenBank/DDBJ databases">
        <title>Genome of Sphaerochaeta halotolerans strain 4-11.</title>
        <authorList>
            <person name="Nazina T.N."/>
            <person name="Sokolova D.S."/>
        </authorList>
    </citation>
    <scope>NUCLEOTIDE SEQUENCE [LARGE SCALE GENOMIC DNA]</scope>
    <source>
        <strain evidence="2 3">4-11</strain>
    </source>
</reference>
<dbReference type="InterPro" id="IPR036485">
    <property type="entry name" value="Glu_synth_asu_C_sf"/>
</dbReference>
<keyword evidence="3" id="KW-1185">Reference proteome</keyword>
<dbReference type="GO" id="GO:0016491">
    <property type="term" value="F:oxidoreductase activity"/>
    <property type="evidence" value="ECO:0007669"/>
    <property type="project" value="InterPro"/>
</dbReference>
<dbReference type="SUPFAM" id="SSF69336">
    <property type="entry name" value="Alpha subunit of glutamate synthase, C-terminal domain"/>
    <property type="match status" value="1"/>
</dbReference>
<dbReference type="PANTHER" id="PTHR39673">
    <property type="entry name" value="TUNGSTEN FORMYLMETHANOFURAN DEHYDROGENASE, SUBUNIT C (FWDC)"/>
    <property type="match status" value="1"/>
</dbReference>
<protein>
    <submittedName>
        <fullName evidence="2">Glutamate synthase</fullName>
    </submittedName>
</protein>
<dbReference type="InterPro" id="IPR002489">
    <property type="entry name" value="Glu_synth_asu_C"/>
</dbReference>
<proteinExistence type="predicted"/>
<dbReference type="PIRSF" id="PIRSF006519">
    <property type="entry name" value="GOGAT_dom3"/>
    <property type="match status" value="1"/>
</dbReference>
<dbReference type="PANTHER" id="PTHR39673:SF5">
    <property type="entry name" value="TUNGSTEN-CONTAINING FORMYLMETHANOFURAN DEHYDROGENASE 2 SUBUNIT C"/>
    <property type="match status" value="1"/>
</dbReference>
<dbReference type="Gene3D" id="2.160.20.60">
    <property type="entry name" value="Glutamate synthase, alpha subunit, C-terminal domain"/>
    <property type="match status" value="1"/>
</dbReference>
<organism evidence="2 3">
    <name type="scientific">Sphaerochaeta halotolerans</name>
    <dbReference type="NCBI Taxonomy" id="2293840"/>
    <lineage>
        <taxon>Bacteria</taxon>
        <taxon>Pseudomonadati</taxon>
        <taxon>Spirochaetota</taxon>
        <taxon>Spirochaetia</taxon>
        <taxon>Spirochaetales</taxon>
        <taxon>Sphaerochaetaceae</taxon>
        <taxon>Sphaerochaeta</taxon>
    </lineage>
</organism>